<dbReference type="NCBIfam" id="TIGR01133">
    <property type="entry name" value="murG"/>
    <property type="match status" value="1"/>
</dbReference>
<dbReference type="GO" id="GO:0008360">
    <property type="term" value="P:regulation of cell shape"/>
    <property type="evidence" value="ECO:0007669"/>
    <property type="project" value="UniProtKB-KW"/>
</dbReference>
<dbReference type="EMBL" id="UOEA01000037">
    <property type="protein sequence ID" value="VAV83263.1"/>
    <property type="molecule type" value="Genomic_DNA"/>
</dbReference>
<proteinExistence type="inferred from homology"/>
<keyword evidence="9" id="KW-0961">Cell wall biogenesis/degradation</keyword>
<dbReference type="SUPFAM" id="SSF53756">
    <property type="entry name" value="UDP-Glycosyltransferase/glycogen phosphorylase"/>
    <property type="match status" value="1"/>
</dbReference>
<protein>
    <submittedName>
        <fullName evidence="12">UDP-N-acetylglucosamine--N-acetylmuramyl-(Pentapeptide) pyrophosphoryl-undecaprenol N-acetylglucosamine transferase</fullName>
        <ecNumber evidence="12">2.4.1.227</ecNumber>
    </submittedName>
</protein>
<keyword evidence="8" id="KW-0131">Cell cycle</keyword>
<keyword evidence="5" id="KW-0133">Cell shape</keyword>
<evidence type="ECO:0000256" key="8">
    <source>
        <dbReference type="ARBA" id="ARBA00023306"/>
    </source>
</evidence>
<reference evidence="12" key="1">
    <citation type="submission" date="2018-06" db="EMBL/GenBank/DDBJ databases">
        <authorList>
            <person name="Zhirakovskaya E."/>
        </authorList>
    </citation>
    <scope>NUCLEOTIDE SEQUENCE</scope>
</reference>
<dbReference type="Pfam" id="PF03033">
    <property type="entry name" value="Glyco_transf_28"/>
    <property type="match status" value="1"/>
</dbReference>
<keyword evidence="3 12" id="KW-0328">Glycosyltransferase</keyword>
<dbReference type="InterPro" id="IPR006009">
    <property type="entry name" value="GlcNAc_MurG"/>
</dbReference>
<accession>A0A3B0RF47</accession>
<keyword evidence="7" id="KW-0472">Membrane</keyword>
<evidence type="ECO:0000256" key="7">
    <source>
        <dbReference type="ARBA" id="ARBA00023136"/>
    </source>
</evidence>
<organism evidence="12">
    <name type="scientific">hydrothermal vent metagenome</name>
    <dbReference type="NCBI Taxonomy" id="652676"/>
    <lineage>
        <taxon>unclassified sequences</taxon>
        <taxon>metagenomes</taxon>
        <taxon>ecological metagenomes</taxon>
    </lineage>
</organism>
<evidence type="ECO:0000256" key="5">
    <source>
        <dbReference type="ARBA" id="ARBA00022960"/>
    </source>
</evidence>
<evidence type="ECO:0000256" key="6">
    <source>
        <dbReference type="ARBA" id="ARBA00022984"/>
    </source>
</evidence>
<dbReference type="GO" id="GO:0050511">
    <property type="term" value="F:undecaprenyldiphospho-muramoylpentapeptide beta-N-acetylglucosaminyltransferase activity"/>
    <property type="evidence" value="ECO:0007669"/>
    <property type="project" value="InterPro"/>
</dbReference>
<evidence type="ECO:0000259" key="11">
    <source>
        <dbReference type="Pfam" id="PF04101"/>
    </source>
</evidence>
<feature type="domain" description="Glycosyl transferase family 28 C-terminal" evidence="11">
    <location>
        <begin position="183"/>
        <end position="343"/>
    </location>
</feature>
<evidence type="ECO:0000256" key="1">
    <source>
        <dbReference type="ARBA" id="ARBA00022475"/>
    </source>
</evidence>
<dbReference type="GO" id="GO:0009252">
    <property type="term" value="P:peptidoglycan biosynthetic process"/>
    <property type="evidence" value="ECO:0007669"/>
    <property type="project" value="UniProtKB-KW"/>
</dbReference>
<keyword evidence="4 12" id="KW-0808">Transferase</keyword>
<feature type="domain" description="Glycosyltransferase family 28 N-terminal" evidence="10">
    <location>
        <begin position="2"/>
        <end position="141"/>
    </location>
</feature>
<dbReference type="EC" id="2.4.1.227" evidence="12"/>
<evidence type="ECO:0000256" key="4">
    <source>
        <dbReference type="ARBA" id="ARBA00022679"/>
    </source>
</evidence>
<dbReference type="Gene3D" id="3.40.50.2000">
    <property type="entry name" value="Glycogen Phosphorylase B"/>
    <property type="match status" value="2"/>
</dbReference>
<dbReference type="InterPro" id="IPR004276">
    <property type="entry name" value="GlycoTrans_28_N"/>
</dbReference>
<dbReference type="AlphaFoldDB" id="A0A3B0RF47"/>
<evidence type="ECO:0000259" key="10">
    <source>
        <dbReference type="Pfam" id="PF03033"/>
    </source>
</evidence>
<keyword evidence="6" id="KW-0573">Peptidoglycan synthesis</keyword>
<evidence type="ECO:0000313" key="12">
    <source>
        <dbReference type="EMBL" id="VAV83263.1"/>
    </source>
</evidence>
<dbReference type="GO" id="GO:0005975">
    <property type="term" value="P:carbohydrate metabolic process"/>
    <property type="evidence" value="ECO:0007669"/>
    <property type="project" value="InterPro"/>
</dbReference>
<dbReference type="PANTHER" id="PTHR21015">
    <property type="entry name" value="UDP-N-ACETYLGLUCOSAMINE--N-ACETYLMURAMYL-(PENTAPEPTIDE) PYROPHOSPHORYL-UNDECAPRENOL N-ACETYLGLUCOSAMINE TRANSFERASE 1"/>
    <property type="match status" value="1"/>
</dbReference>
<dbReference type="Pfam" id="PF04101">
    <property type="entry name" value="Glyco_tran_28_C"/>
    <property type="match status" value="1"/>
</dbReference>
<dbReference type="GO" id="GO:0051301">
    <property type="term" value="P:cell division"/>
    <property type="evidence" value="ECO:0007669"/>
    <property type="project" value="UniProtKB-KW"/>
</dbReference>
<dbReference type="GO" id="GO:0071555">
    <property type="term" value="P:cell wall organization"/>
    <property type="evidence" value="ECO:0007669"/>
    <property type="project" value="UniProtKB-KW"/>
</dbReference>
<evidence type="ECO:0000256" key="3">
    <source>
        <dbReference type="ARBA" id="ARBA00022676"/>
    </source>
</evidence>
<evidence type="ECO:0000256" key="9">
    <source>
        <dbReference type="ARBA" id="ARBA00023316"/>
    </source>
</evidence>
<dbReference type="InterPro" id="IPR007235">
    <property type="entry name" value="Glyco_trans_28_C"/>
</dbReference>
<name>A0A3B0RF47_9ZZZZ</name>
<dbReference type="HAMAP" id="MF_00033">
    <property type="entry name" value="MurG"/>
    <property type="match status" value="1"/>
</dbReference>
<evidence type="ECO:0000256" key="2">
    <source>
        <dbReference type="ARBA" id="ARBA00022618"/>
    </source>
</evidence>
<gene>
    <name evidence="12" type="ORF">MNBD_DELTA01-1499</name>
</gene>
<dbReference type="PANTHER" id="PTHR21015:SF22">
    <property type="entry name" value="GLYCOSYLTRANSFERASE"/>
    <property type="match status" value="1"/>
</dbReference>
<dbReference type="CDD" id="cd03785">
    <property type="entry name" value="GT28_MurG"/>
    <property type="match status" value="1"/>
</dbReference>
<sequence length="358" mass="38662">MVIAGGGTGGHLFPALALADELKKRDAKAEITFVGSSRGIESRVVPSLGYRLELLDVEGIKRRSSARKIRALAKAVAATLKAIKLIKAIRPDGVIGTGGYCSGPVVLAARLLGIKTAILEQNAVPGLTNRILGRFVHRIYTSFEEAGAYFPQKKIVLAGNPVRKEILGVKREVRSYQDRLFSIFVFGGSQGATAINAAFLDATEHLADIWPQLKVTHQAGYNGFTQVKDAYERKGLKVELHKFINDMAAAYKDCDLIICRAGATSLAEIMAVEMPSILVPYPFSSDSHQDANAKALVDKGAAIMLKQDELTGRTLADTIRGLFKDPEKVKSMRQKVGAMAKGDASAVIVDDYMKLMAS</sequence>
<keyword evidence="1" id="KW-1003">Cell membrane</keyword>
<keyword evidence="2" id="KW-0132">Cell division</keyword>